<sequence>MAVRRETPKKVRASFCYPDLGPGNQFEECGMRYIRAHGEQRSISDHDFNAQLMNAST</sequence>
<keyword evidence="2" id="KW-1185">Reference proteome</keyword>
<dbReference type="AlphaFoldDB" id="A0A512M385"/>
<comment type="caution">
    <text evidence="1">The sequence shown here is derived from an EMBL/GenBank/DDBJ whole genome shotgun (WGS) entry which is preliminary data.</text>
</comment>
<evidence type="ECO:0000313" key="1">
    <source>
        <dbReference type="EMBL" id="GEP41205.1"/>
    </source>
</evidence>
<organism evidence="1 2">
    <name type="scientific">Brevifollis gellanilyticus</name>
    <dbReference type="NCBI Taxonomy" id="748831"/>
    <lineage>
        <taxon>Bacteria</taxon>
        <taxon>Pseudomonadati</taxon>
        <taxon>Verrucomicrobiota</taxon>
        <taxon>Verrucomicrobiia</taxon>
        <taxon>Verrucomicrobiales</taxon>
        <taxon>Verrucomicrobiaceae</taxon>
    </lineage>
</organism>
<evidence type="ECO:0000313" key="2">
    <source>
        <dbReference type="Proteomes" id="UP000321577"/>
    </source>
</evidence>
<accession>A0A512M385</accession>
<protein>
    <submittedName>
        <fullName evidence="1">Uncharacterized protein</fullName>
    </submittedName>
</protein>
<dbReference type="EMBL" id="BKAG01000002">
    <property type="protein sequence ID" value="GEP41205.1"/>
    <property type="molecule type" value="Genomic_DNA"/>
</dbReference>
<name>A0A512M385_9BACT</name>
<gene>
    <name evidence="1" type="ORF">BGE01nite_04960</name>
</gene>
<dbReference type="Proteomes" id="UP000321577">
    <property type="component" value="Unassembled WGS sequence"/>
</dbReference>
<proteinExistence type="predicted"/>
<reference evidence="1 2" key="1">
    <citation type="submission" date="2019-07" db="EMBL/GenBank/DDBJ databases">
        <title>Whole genome shotgun sequence of Brevifollis gellanilyticus NBRC 108608.</title>
        <authorList>
            <person name="Hosoyama A."/>
            <person name="Uohara A."/>
            <person name="Ohji S."/>
            <person name="Ichikawa N."/>
        </authorList>
    </citation>
    <scope>NUCLEOTIDE SEQUENCE [LARGE SCALE GENOMIC DNA]</scope>
    <source>
        <strain evidence="1 2">NBRC 108608</strain>
    </source>
</reference>